<evidence type="ECO:0000313" key="3">
    <source>
        <dbReference type="Proteomes" id="UP001604336"/>
    </source>
</evidence>
<gene>
    <name evidence="2" type="ORF">Adt_10300</name>
</gene>
<name>A0ABD1UJW6_9LAMI</name>
<accession>A0ABD1UJW6</accession>
<dbReference type="EMBL" id="JBFOLK010000003">
    <property type="protein sequence ID" value="KAL2525246.1"/>
    <property type="molecule type" value="Genomic_DNA"/>
</dbReference>
<dbReference type="Proteomes" id="UP001604336">
    <property type="component" value="Unassembled WGS sequence"/>
</dbReference>
<sequence>MDEMGLREIPATRSQIMGTKQWIARFSSKEYQTVISRYCLSANAKWASNKLEQRGHGLKVAQFHSGRMHDMKFGQPTVAGSQKFQKSLPAKGTQQWLREMRKQISCRRCAESRSCGQENGRWLNGGNMAGGQQRR</sequence>
<comment type="caution">
    <text evidence="2">The sequence shown here is derived from an EMBL/GenBank/DDBJ whole genome shotgun (WGS) entry which is preliminary data.</text>
</comment>
<evidence type="ECO:0000256" key="1">
    <source>
        <dbReference type="SAM" id="MobiDB-lite"/>
    </source>
</evidence>
<organism evidence="2 3">
    <name type="scientific">Abeliophyllum distichum</name>
    <dbReference type="NCBI Taxonomy" id="126358"/>
    <lineage>
        <taxon>Eukaryota</taxon>
        <taxon>Viridiplantae</taxon>
        <taxon>Streptophyta</taxon>
        <taxon>Embryophyta</taxon>
        <taxon>Tracheophyta</taxon>
        <taxon>Spermatophyta</taxon>
        <taxon>Magnoliopsida</taxon>
        <taxon>eudicotyledons</taxon>
        <taxon>Gunneridae</taxon>
        <taxon>Pentapetalae</taxon>
        <taxon>asterids</taxon>
        <taxon>lamiids</taxon>
        <taxon>Lamiales</taxon>
        <taxon>Oleaceae</taxon>
        <taxon>Forsythieae</taxon>
        <taxon>Abeliophyllum</taxon>
    </lineage>
</organism>
<feature type="region of interest" description="Disordered" evidence="1">
    <location>
        <begin position="116"/>
        <end position="135"/>
    </location>
</feature>
<protein>
    <submittedName>
        <fullName evidence="2">Uncharacterized protein</fullName>
    </submittedName>
</protein>
<proteinExistence type="predicted"/>
<dbReference type="AlphaFoldDB" id="A0ABD1UJW6"/>
<keyword evidence="3" id="KW-1185">Reference proteome</keyword>
<evidence type="ECO:0000313" key="2">
    <source>
        <dbReference type="EMBL" id="KAL2525246.1"/>
    </source>
</evidence>
<reference evidence="3" key="1">
    <citation type="submission" date="2024-07" db="EMBL/GenBank/DDBJ databases">
        <title>Two chromosome-level genome assemblies of Korean endemic species Abeliophyllum distichum and Forsythia ovata (Oleaceae).</title>
        <authorList>
            <person name="Jang H."/>
        </authorList>
    </citation>
    <scope>NUCLEOTIDE SEQUENCE [LARGE SCALE GENOMIC DNA]</scope>
</reference>